<accession>A0A4Q0XX58</accession>
<protein>
    <submittedName>
        <fullName evidence="1">Uncharacterized protein</fullName>
    </submittedName>
</protein>
<proteinExistence type="predicted"/>
<evidence type="ECO:0000313" key="1">
    <source>
        <dbReference type="EMBL" id="RXJ61803.1"/>
    </source>
</evidence>
<name>A0A4Q0XX58_9BACT</name>
<dbReference type="Proteomes" id="UP000290191">
    <property type="component" value="Unassembled WGS sequence"/>
</dbReference>
<organism evidence="1 2">
    <name type="scientific">Halarcobacter anaerophilus</name>
    <dbReference type="NCBI Taxonomy" id="877500"/>
    <lineage>
        <taxon>Bacteria</taxon>
        <taxon>Pseudomonadati</taxon>
        <taxon>Campylobacterota</taxon>
        <taxon>Epsilonproteobacteria</taxon>
        <taxon>Campylobacterales</taxon>
        <taxon>Arcobacteraceae</taxon>
        <taxon>Halarcobacter</taxon>
    </lineage>
</organism>
<keyword evidence="2" id="KW-1185">Reference proteome</keyword>
<reference evidence="1 2" key="1">
    <citation type="submission" date="2017-10" db="EMBL/GenBank/DDBJ databases">
        <title>Genomics of the genus Arcobacter.</title>
        <authorList>
            <person name="Perez-Cataluna A."/>
            <person name="Figueras M.J."/>
        </authorList>
    </citation>
    <scope>NUCLEOTIDE SEQUENCE [LARGE SCALE GENOMIC DNA]</scope>
    <source>
        <strain evidence="1 2">DSM 24636</strain>
    </source>
</reference>
<evidence type="ECO:0000313" key="2">
    <source>
        <dbReference type="Proteomes" id="UP000290191"/>
    </source>
</evidence>
<dbReference type="AlphaFoldDB" id="A0A4Q0XX58"/>
<sequence>MKHIKGFKKNYFSLAAITIYSAAKKLCDNEARSKKIKQFNQNYLNEEDDEAPPLEEFLLSSCTFEVCSKPCHCDCFFKLKTKLAISNFKFIPRCPYYTTYFAFRRTGVHPPFITLF</sequence>
<comment type="caution">
    <text evidence="1">The sequence shown here is derived from an EMBL/GenBank/DDBJ whole genome shotgun (WGS) entry which is preliminary data.</text>
</comment>
<gene>
    <name evidence="1" type="ORF">CRV06_12475</name>
</gene>
<dbReference type="OrthoDB" id="5344079at2"/>
<dbReference type="RefSeq" id="WP_044416334.1">
    <property type="nucleotide sequence ID" value="NZ_CP041070.1"/>
</dbReference>
<dbReference type="EMBL" id="PDKO01000012">
    <property type="protein sequence ID" value="RXJ61803.1"/>
    <property type="molecule type" value="Genomic_DNA"/>
</dbReference>
<dbReference type="STRING" id="877500.GCA_000935065_01239"/>